<dbReference type="AlphaFoldDB" id="A0A165R1E3"/>
<dbReference type="InterPro" id="IPR036457">
    <property type="entry name" value="PPM-type-like_dom_sf"/>
</dbReference>
<reference evidence="2 3" key="1">
    <citation type="journal article" date="2016" name="Mol. Biol. Evol.">
        <title>Comparative Genomics of Early-Diverging Mushroom-Forming Fungi Provides Insights into the Origins of Lignocellulose Decay Capabilities.</title>
        <authorList>
            <person name="Nagy L.G."/>
            <person name="Riley R."/>
            <person name="Tritt A."/>
            <person name="Adam C."/>
            <person name="Daum C."/>
            <person name="Floudas D."/>
            <person name="Sun H."/>
            <person name="Yadav J.S."/>
            <person name="Pangilinan J."/>
            <person name="Larsson K.H."/>
            <person name="Matsuura K."/>
            <person name="Barry K."/>
            <person name="Labutti K."/>
            <person name="Kuo R."/>
            <person name="Ohm R.A."/>
            <person name="Bhattacharya S.S."/>
            <person name="Shirouzu T."/>
            <person name="Yoshinaga Y."/>
            <person name="Martin F.M."/>
            <person name="Grigoriev I.V."/>
            <person name="Hibbett D.S."/>
        </authorList>
    </citation>
    <scope>NUCLEOTIDE SEQUENCE [LARGE SCALE GENOMIC DNA]</scope>
    <source>
        <strain evidence="2 3">HHB12029</strain>
    </source>
</reference>
<dbReference type="SMART" id="SM00332">
    <property type="entry name" value="PP2Cc"/>
    <property type="match status" value="1"/>
</dbReference>
<dbReference type="STRING" id="1314781.A0A165R1E3"/>
<feature type="domain" description="PPM-type phosphatase" evidence="1">
    <location>
        <begin position="82"/>
        <end position="515"/>
    </location>
</feature>
<dbReference type="CDD" id="cd00143">
    <property type="entry name" value="PP2Cc"/>
    <property type="match status" value="1"/>
</dbReference>
<dbReference type="PANTHER" id="PTHR13832:SF792">
    <property type="entry name" value="GM14286P"/>
    <property type="match status" value="1"/>
</dbReference>
<dbReference type="Pfam" id="PF00481">
    <property type="entry name" value="PP2C"/>
    <property type="match status" value="1"/>
</dbReference>
<dbReference type="InterPro" id="IPR015655">
    <property type="entry name" value="PP2C"/>
</dbReference>
<sequence>MFTAFARYRRPLAALGILGPTAYLSYKYYNTPVPASTFQISIRQRTADGKVERVPMSLPLLPHHEVERRLKQHEILARLPHGWRYTTSQVNSNDPIEDAHASAVVSPGELGSSAGEMLMFAVMDGHGGFWTSKLLSKTLLPGVALELQTLNEVSPENSKGSGIVPGLLAYVKSAFSPHGSSSSTPPPVHKPKVFASDPTYVQIAMKTAFANLDSEIVNAPYRMLAPILSQLGNSPLDLEKYPMLLPSLLPALSGSCALVALVDTTHNNLYVACTGDSRAVAGVVDADGRWKVDVLTEDQTGRNPTELKRLQSEHPADEVDHVVQRGRILGGLEPSRAFGDSRYKWPRAFQERLAQALSGTDQVLRKPPAALRTPPYVTSEPVLTHRHFNTSPPAGGPALRFVVLATDGLWDELSSSEVVALVGAHLRGTRGPVPKAELAGSLAEGGNLGLDGKQIQRKPYTAGESWTFEDENLSTHLIRNALGGGNAMELRKSMSIPAPHSRRFRDDITVTVVWWEDHDTLVGAAESGSAQPPIRARL</sequence>
<dbReference type="OrthoDB" id="420076at2759"/>
<dbReference type="PANTHER" id="PTHR13832">
    <property type="entry name" value="PROTEIN PHOSPHATASE 2C"/>
    <property type="match status" value="1"/>
</dbReference>
<dbReference type="Proteomes" id="UP000077266">
    <property type="component" value="Unassembled WGS sequence"/>
</dbReference>
<proteinExistence type="predicted"/>
<dbReference type="GO" id="GO:0004741">
    <property type="term" value="F:[pyruvate dehydrogenase (acetyl-transferring)]-phosphatase activity"/>
    <property type="evidence" value="ECO:0007669"/>
    <property type="project" value="TreeGrafter"/>
</dbReference>
<evidence type="ECO:0000313" key="3">
    <source>
        <dbReference type="Proteomes" id="UP000077266"/>
    </source>
</evidence>
<dbReference type="FunCoup" id="A0A165R1E3">
    <property type="interactions" value="238"/>
</dbReference>
<evidence type="ECO:0000259" key="1">
    <source>
        <dbReference type="PROSITE" id="PS51746"/>
    </source>
</evidence>
<dbReference type="PROSITE" id="PS51746">
    <property type="entry name" value="PPM_2"/>
    <property type="match status" value="1"/>
</dbReference>
<gene>
    <name evidence="2" type="ORF">EXIGLDRAFT_600085</name>
</gene>
<organism evidence="2 3">
    <name type="scientific">Exidia glandulosa HHB12029</name>
    <dbReference type="NCBI Taxonomy" id="1314781"/>
    <lineage>
        <taxon>Eukaryota</taxon>
        <taxon>Fungi</taxon>
        <taxon>Dikarya</taxon>
        <taxon>Basidiomycota</taxon>
        <taxon>Agaricomycotina</taxon>
        <taxon>Agaricomycetes</taxon>
        <taxon>Auriculariales</taxon>
        <taxon>Exidiaceae</taxon>
        <taxon>Exidia</taxon>
    </lineage>
</organism>
<dbReference type="GO" id="GO:0005739">
    <property type="term" value="C:mitochondrion"/>
    <property type="evidence" value="ECO:0007669"/>
    <property type="project" value="TreeGrafter"/>
</dbReference>
<dbReference type="Gene3D" id="3.60.40.10">
    <property type="entry name" value="PPM-type phosphatase domain"/>
    <property type="match status" value="1"/>
</dbReference>
<dbReference type="EMBL" id="KV425882">
    <property type="protein sequence ID" value="KZW04361.1"/>
    <property type="molecule type" value="Genomic_DNA"/>
</dbReference>
<evidence type="ECO:0000313" key="2">
    <source>
        <dbReference type="EMBL" id="KZW04361.1"/>
    </source>
</evidence>
<keyword evidence="3" id="KW-1185">Reference proteome</keyword>
<dbReference type="InParanoid" id="A0A165R1E3"/>
<accession>A0A165R1E3</accession>
<name>A0A165R1E3_EXIGL</name>
<dbReference type="SUPFAM" id="SSF81606">
    <property type="entry name" value="PP2C-like"/>
    <property type="match status" value="1"/>
</dbReference>
<protein>
    <submittedName>
        <fullName evidence="2">Protein serine/threonine phosphatase 2C</fullName>
    </submittedName>
</protein>
<dbReference type="InterPro" id="IPR001932">
    <property type="entry name" value="PPM-type_phosphatase-like_dom"/>
</dbReference>